<dbReference type="EMBL" id="CP039268">
    <property type="protein sequence ID" value="QGU32223.1"/>
    <property type="molecule type" value="Genomic_DNA"/>
</dbReference>
<feature type="domain" description="Cupin type-2" evidence="1">
    <location>
        <begin position="70"/>
        <end position="138"/>
    </location>
</feature>
<accession>A0A6I6E6C9</accession>
<gene>
    <name evidence="2" type="ORF">E6P07_04005</name>
</gene>
<dbReference type="Proteomes" id="UP000426424">
    <property type="component" value="Chromosome"/>
</dbReference>
<keyword evidence="3" id="KW-1185">Reference proteome</keyword>
<dbReference type="InterPro" id="IPR013096">
    <property type="entry name" value="Cupin_2"/>
</dbReference>
<dbReference type="InterPro" id="IPR011051">
    <property type="entry name" value="RmlC_Cupin_sf"/>
</dbReference>
<evidence type="ECO:0000259" key="1">
    <source>
        <dbReference type="Pfam" id="PF07883"/>
    </source>
</evidence>
<evidence type="ECO:0000313" key="3">
    <source>
        <dbReference type="Proteomes" id="UP000426424"/>
    </source>
</evidence>
<dbReference type="SUPFAM" id="SSF51182">
    <property type="entry name" value="RmlC-like cupins"/>
    <property type="match status" value="1"/>
</dbReference>
<evidence type="ECO:0000313" key="2">
    <source>
        <dbReference type="EMBL" id="QGU32223.1"/>
    </source>
</evidence>
<organism evidence="2 3">
    <name type="scientific">Thermochromatium tepidum ATCC 43061</name>
    <dbReference type="NCBI Taxonomy" id="316276"/>
    <lineage>
        <taxon>Bacteria</taxon>
        <taxon>Pseudomonadati</taxon>
        <taxon>Pseudomonadota</taxon>
        <taxon>Gammaproteobacteria</taxon>
        <taxon>Chromatiales</taxon>
        <taxon>Chromatiaceae</taxon>
        <taxon>Thermochromatium</taxon>
    </lineage>
</organism>
<dbReference type="AlphaFoldDB" id="A0A6I6E6C9"/>
<dbReference type="CDD" id="cd02236">
    <property type="entry name" value="cupin_CV2614-like"/>
    <property type="match status" value="1"/>
</dbReference>
<protein>
    <submittedName>
        <fullName evidence="2">Cupin domain-containing protein</fullName>
    </submittedName>
</protein>
<dbReference type="OrthoDB" id="287220at2"/>
<dbReference type="RefSeq" id="WP_153974422.1">
    <property type="nucleotide sequence ID" value="NZ_CP039268.1"/>
</dbReference>
<name>A0A6I6E6C9_THETI</name>
<proteinExistence type="predicted"/>
<reference evidence="2 3" key="1">
    <citation type="submission" date="2019-12" db="EMBL/GenBank/DDBJ databases">
        <title>The complete genome of the thermophilic, anoxygenic phototrophic gammaproteobacterium Thermochromatium tepidum.</title>
        <authorList>
            <person name="Sattley W.M."/>
            <person name="Swingley W.D."/>
            <person name="Burchell B.M."/>
            <person name="Gurbani S.A."/>
            <person name="Kujawa C.M."/>
            <person name="Nuccio D.A."/>
            <person name="Schladweiler J."/>
            <person name="Shaffer K.N."/>
            <person name="Stokes L.M."/>
            <person name="Touchman J.W."/>
            <person name="Blankenship R.E."/>
            <person name="Madigan M.T."/>
        </authorList>
    </citation>
    <scope>NUCLEOTIDE SEQUENCE [LARGE SCALE GENOMIC DNA]</scope>
    <source>
        <strain evidence="2 3">ATCC 43061</strain>
    </source>
</reference>
<sequence length="159" mass="17238">MGHPSSWCSRQIRTCLIFGLFGGLLAAPVLAEQTTIPGVEVQRLARSNQSWNGHLLPAYRPEQPEITILRFRIAPGARLPLHLHPVINAGVLLSGELTVESKAGEILHLKAGAALVELVGELHFGYNSGTEPVDLIVFYAGNTGQPIVEMAEGEARYQH</sequence>
<dbReference type="Pfam" id="PF07883">
    <property type="entry name" value="Cupin_2"/>
    <property type="match status" value="1"/>
</dbReference>
<dbReference type="Gene3D" id="2.60.120.10">
    <property type="entry name" value="Jelly Rolls"/>
    <property type="match status" value="1"/>
</dbReference>
<dbReference type="KEGG" id="ttp:E6P07_04005"/>
<dbReference type="InterPro" id="IPR014710">
    <property type="entry name" value="RmlC-like_jellyroll"/>
</dbReference>